<reference evidence="2 3" key="1">
    <citation type="journal article" date="2013" name="Genome Biol.">
        <title>Genome of Acanthamoeba castellanii highlights extensive lateral gene transfer and early evolution of tyrosine kinase signaling.</title>
        <authorList>
            <person name="Clarke M."/>
            <person name="Lohan A.J."/>
            <person name="Liu B."/>
            <person name="Lagkouvardos I."/>
            <person name="Roy S."/>
            <person name="Zafar N."/>
            <person name="Bertelli C."/>
            <person name="Schilde C."/>
            <person name="Kianianmomeni A."/>
            <person name="Burglin T.R."/>
            <person name="Frech C."/>
            <person name="Turcotte B."/>
            <person name="Kopec K.O."/>
            <person name="Synnott J.M."/>
            <person name="Choo C."/>
            <person name="Paponov I."/>
            <person name="Finkler A."/>
            <person name="Soon Heng Tan C."/>
            <person name="Hutchins A.P."/>
            <person name="Weinmeier T."/>
            <person name="Rattei T."/>
            <person name="Chu J.S."/>
            <person name="Gimenez G."/>
            <person name="Irimia M."/>
            <person name="Rigden D.J."/>
            <person name="Fitzpatrick D.A."/>
            <person name="Lorenzo-Morales J."/>
            <person name="Bateman A."/>
            <person name="Chiu C.H."/>
            <person name="Tang P."/>
            <person name="Hegemann P."/>
            <person name="Fromm H."/>
            <person name="Raoult D."/>
            <person name="Greub G."/>
            <person name="Miranda-Saavedra D."/>
            <person name="Chen N."/>
            <person name="Nash P."/>
            <person name="Ginger M.L."/>
            <person name="Horn M."/>
            <person name="Schaap P."/>
            <person name="Caler L."/>
            <person name="Loftus B."/>
        </authorList>
    </citation>
    <scope>NUCLEOTIDE SEQUENCE [LARGE SCALE GENOMIC DNA]</scope>
    <source>
        <strain evidence="2 3">Neff</strain>
    </source>
</reference>
<protein>
    <submittedName>
        <fullName evidence="2">Uncharacterized protein</fullName>
    </submittedName>
</protein>
<dbReference type="KEGG" id="acan:ACA1_099940"/>
<sequence length="159" mass="17151">AHSRVDQPGSDPGRSIGGRLARTHDPRSSSPARPQGVRRTGLHALGLVDHRDHARTAPEGGLGHHLHHQAGDGPAVPSARRQPSPGQLQPLAHGRRRQTVHRQHHKCASLRSVHLLPQDRAGRPRANPRRGGPAQRGHHPAAQVKLTPNSKGLFSSLHT</sequence>
<proteinExistence type="predicted"/>
<feature type="region of interest" description="Disordered" evidence="1">
    <location>
        <begin position="1"/>
        <end position="159"/>
    </location>
</feature>
<dbReference type="Proteomes" id="UP000011083">
    <property type="component" value="Unassembled WGS sequence"/>
</dbReference>
<feature type="non-terminal residue" evidence="2">
    <location>
        <position position="1"/>
    </location>
</feature>
<feature type="compositionally biased region" description="Polar residues" evidence="1">
    <location>
        <begin position="146"/>
        <end position="159"/>
    </location>
</feature>
<accession>L8GK32</accession>
<dbReference type="RefSeq" id="XP_004335192.1">
    <property type="nucleotide sequence ID" value="XM_004335144.1"/>
</dbReference>
<dbReference type="EMBL" id="KB008097">
    <property type="protein sequence ID" value="ELR13179.1"/>
    <property type="molecule type" value="Genomic_DNA"/>
</dbReference>
<gene>
    <name evidence="2" type="ORF">ACA1_099940</name>
</gene>
<evidence type="ECO:0000313" key="2">
    <source>
        <dbReference type="EMBL" id="ELR13179.1"/>
    </source>
</evidence>
<dbReference type="GeneID" id="14913724"/>
<evidence type="ECO:0000256" key="1">
    <source>
        <dbReference type="SAM" id="MobiDB-lite"/>
    </source>
</evidence>
<name>L8GK32_ACACF</name>
<feature type="compositionally biased region" description="Basic residues" evidence="1">
    <location>
        <begin position="93"/>
        <end position="108"/>
    </location>
</feature>
<organism evidence="2 3">
    <name type="scientific">Acanthamoeba castellanii (strain ATCC 30010 / Neff)</name>
    <dbReference type="NCBI Taxonomy" id="1257118"/>
    <lineage>
        <taxon>Eukaryota</taxon>
        <taxon>Amoebozoa</taxon>
        <taxon>Discosea</taxon>
        <taxon>Longamoebia</taxon>
        <taxon>Centramoebida</taxon>
        <taxon>Acanthamoebidae</taxon>
        <taxon>Acanthamoeba</taxon>
    </lineage>
</organism>
<keyword evidence="3" id="KW-1185">Reference proteome</keyword>
<dbReference type="AlphaFoldDB" id="L8GK32"/>
<evidence type="ECO:0000313" key="3">
    <source>
        <dbReference type="Proteomes" id="UP000011083"/>
    </source>
</evidence>
<dbReference type="VEuPathDB" id="AmoebaDB:ACA1_099940"/>